<evidence type="ECO:0000313" key="13">
    <source>
        <dbReference type="EMBL" id="CAB3759627.1"/>
    </source>
</evidence>
<feature type="domain" description="CheR-type methyltransferase" evidence="12">
    <location>
        <begin position="230"/>
        <end position="458"/>
    </location>
</feature>
<dbReference type="CDD" id="cd17580">
    <property type="entry name" value="REC_2_DhkD-like"/>
    <property type="match status" value="1"/>
</dbReference>
<dbReference type="CDD" id="cd00130">
    <property type="entry name" value="PAS"/>
    <property type="match status" value="1"/>
</dbReference>
<dbReference type="InterPro" id="IPR050903">
    <property type="entry name" value="Bact_Chemotaxis_MeTrfase"/>
</dbReference>
<dbReference type="CDD" id="cd16434">
    <property type="entry name" value="CheB-CheR_fusion"/>
    <property type="match status" value="1"/>
</dbReference>
<dbReference type="GO" id="GO:0000156">
    <property type="term" value="F:phosphorelay response regulator activity"/>
    <property type="evidence" value="ECO:0007669"/>
    <property type="project" value="InterPro"/>
</dbReference>
<keyword evidence="13" id="KW-0418">Kinase</keyword>
<evidence type="ECO:0000259" key="9">
    <source>
        <dbReference type="PROSITE" id="PS50112"/>
    </source>
</evidence>
<evidence type="ECO:0000256" key="3">
    <source>
        <dbReference type="ARBA" id="ARBA00022500"/>
    </source>
</evidence>
<dbReference type="InterPro" id="IPR036097">
    <property type="entry name" value="HisK_dim/P_sf"/>
</dbReference>
<dbReference type="SMART" id="SM00138">
    <property type="entry name" value="MeTrc"/>
    <property type="match status" value="1"/>
</dbReference>
<evidence type="ECO:0000256" key="4">
    <source>
        <dbReference type="PROSITE-ProRule" id="PRU00050"/>
    </source>
</evidence>
<dbReference type="GO" id="GO:0008757">
    <property type="term" value="F:S-adenosylmethionine-dependent methyltransferase activity"/>
    <property type="evidence" value="ECO:0007669"/>
    <property type="project" value="InterPro"/>
</dbReference>
<dbReference type="Pfam" id="PF03705">
    <property type="entry name" value="CheR_N"/>
    <property type="match status" value="1"/>
</dbReference>
<dbReference type="SMART" id="SM00388">
    <property type="entry name" value="HisKA"/>
    <property type="match status" value="1"/>
</dbReference>
<keyword evidence="4" id="KW-0378">Hydrolase</keyword>
<dbReference type="PANTHER" id="PTHR24422:SF27">
    <property type="entry name" value="PROTEIN-GLUTAMATE O-METHYLTRANSFERASE"/>
    <property type="match status" value="1"/>
</dbReference>
<dbReference type="InterPro" id="IPR035909">
    <property type="entry name" value="CheB_C"/>
</dbReference>
<sequence>MNDSSSPTFTRPKPVAARIVAIGGSAGALHALAQFFAAASEVPHNVAFVVVVHLSPDSESHLAELLAGATSFAVSAIEDNAPIVGAHVYVIPPKVSVTVSQGVFKLTPAVGRPEVPMPIDRLFASLAADQHERAIGIVLTGANADGSAGLRAIKAEGGMVMAQDPETAEHSTMPRQAIATGLVDYVLPVEQMATALVDYIDGSKNVILSESDAGGHSPDLEPVLRALAAAGSEFRGYKRGTLERRIARRMAVNRVSSLDAYCDILREHAEEAEALSLDMMIGVTEFFRDPEAWQMLSERVLASLLAEPEGDQPLRVWVPGCATGEEAYSMAMLLSEEIERRKVSRKFMIVASDVNRTALARARAGVYAPGVALPLGDARLQRFFHVHSDGYQVRQDLRETILFTPQNLIADPPFSRVDLISCRNLLIYLEPEAQQRVFELFHFSLNPKRYLFLGRSESTDPDSIQFEEISKAWRIYRRSPAAASGIPGHRFPARAVRREEFQPAGRTGARNKGYAELVNATLLAEQHAASILVNPAHQVLYISGAADEYLGQPAGEPTGNILDMAREGLRLKLRIALRRAVENDNTAPVSEIVSNGGAPAVRITVTRPFDTTHSGKALLVIFVRLPVVDRPGSLAPTGADSDLWHLESELRTTQATLGSTIEELEESNSELRVSNEEILSMNEELRSANEELETSKEELQAVNEQLNQVNSQLEQKVDELEALTGDVTNLLASTEIATLLLDQQGLIKRFTPSAGRTFGLAAADTGRAIADVLGAPLGDALMPDVEQVLSGATAYAEREIETPAGQWYVRRITPYVAAHGKPAAGAVLTWTDITHVKRSDERARHLAAVVQDSNDAVTVFDRDGRFLAWNRAATTIYGYSEAQALRMSVSDLVPPGARQDHLDFIQQALHNEALHSYETQRVAKDGRVVDIWLTMSILRDDRGTLVGVVSTERDLTERSMSNAYLRERAEQLALADRRKNEFLAMLGHELRNPLAALLSAADLLTSKAAGESKKTWAAEVVERQGKAMMHLVNEMLDITRITSGSIELNRQAVTLKAVVQSAIEVCQPIVDERRHSLSVLLPDEPVFLYADATRLSQVIENIVINAAKFTAPRGSITLRASVAADRLALSVKDNGRGIPPAMLGSLFDMFVQGPPSGGQRNSGLGVGLSVVRRLVELHGGSVRALSDGKTGSEFIVDLPIGAPPHATNGGDAASPVTASAPARVLVIDDNTDAAAALAMLLAIRGHEVETRPDGMSGIAAVAHFKPTVVLLDIGLPDVDGYEVARQLRASADGRDVTLVAVTGYGLPADRIRSAEAGFDHHLTKPVNPEELARLMSVRTG</sequence>
<feature type="active site" evidence="4">
    <location>
        <position position="145"/>
    </location>
</feature>
<evidence type="ECO:0000259" key="7">
    <source>
        <dbReference type="PROSITE" id="PS50109"/>
    </source>
</evidence>
<dbReference type="Gene3D" id="3.40.50.2300">
    <property type="match status" value="1"/>
</dbReference>
<feature type="coiled-coil region" evidence="6">
    <location>
        <begin position="661"/>
        <end position="726"/>
    </location>
</feature>
<name>A0A6J5E0W8_9BURK</name>
<dbReference type="InterPro" id="IPR001610">
    <property type="entry name" value="PAC"/>
</dbReference>
<keyword evidence="14" id="KW-1185">Reference proteome</keyword>
<proteinExistence type="predicted"/>
<dbReference type="PROSITE" id="PS50109">
    <property type="entry name" value="HIS_KIN"/>
    <property type="match status" value="1"/>
</dbReference>
<evidence type="ECO:0000259" key="10">
    <source>
        <dbReference type="PROSITE" id="PS50113"/>
    </source>
</evidence>
<dbReference type="InterPro" id="IPR000014">
    <property type="entry name" value="PAS"/>
</dbReference>
<feature type="domain" description="Histidine kinase" evidence="7">
    <location>
        <begin position="985"/>
        <end position="1202"/>
    </location>
</feature>
<dbReference type="SUPFAM" id="SSF47384">
    <property type="entry name" value="Homodimeric domain of signal transducing histidine kinase"/>
    <property type="match status" value="1"/>
</dbReference>
<dbReference type="Gene3D" id="3.40.50.180">
    <property type="entry name" value="Methylesterase CheB, C-terminal domain"/>
    <property type="match status" value="1"/>
</dbReference>
<reference evidence="13 14" key="1">
    <citation type="submission" date="2020-04" db="EMBL/GenBank/DDBJ databases">
        <authorList>
            <person name="De Canck E."/>
        </authorList>
    </citation>
    <scope>NUCLEOTIDE SEQUENCE [LARGE SCALE GENOMIC DNA]</scope>
    <source>
        <strain evidence="13 14">LMG 29739</strain>
    </source>
</reference>
<dbReference type="Gene3D" id="3.30.565.10">
    <property type="entry name" value="Histidine kinase-like ATPase, C-terminal domain"/>
    <property type="match status" value="1"/>
</dbReference>
<keyword evidence="5" id="KW-0597">Phosphoprotein</keyword>
<dbReference type="InterPro" id="IPR000780">
    <property type="entry name" value="CheR_MeTrfase"/>
</dbReference>
<accession>A0A6J5E0W8</accession>
<dbReference type="SUPFAM" id="SSF53335">
    <property type="entry name" value="S-adenosyl-L-methionine-dependent methyltransferases"/>
    <property type="match status" value="1"/>
</dbReference>
<dbReference type="PANTHER" id="PTHR24422">
    <property type="entry name" value="CHEMOTAXIS PROTEIN METHYLTRANSFERASE"/>
    <property type="match status" value="1"/>
</dbReference>
<dbReference type="GO" id="GO:0000155">
    <property type="term" value="F:phosphorelay sensor kinase activity"/>
    <property type="evidence" value="ECO:0007669"/>
    <property type="project" value="InterPro"/>
</dbReference>
<dbReference type="SUPFAM" id="SSF55874">
    <property type="entry name" value="ATPase domain of HSP90 chaperone/DNA topoisomerase II/histidine kinase"/>
    <property type="match status" value="1"/>
</dbReference>
<dbReference type="PROSITE" id="PS50123">
    <property type="entry name" value="CHER"/>
    <property type="match status" value="1"/>
</dbReference>
<dbReference type="EC" id="2.7.13.3" evidence="2"/>
<dbReference type="Gene3D" id="3.30.450.20">
    <property type="entry name" value="PAS domain"/>
    <property type="match status" value="2"/>
</dbReference>
<keyword evidence="6" id="KW-0175">Coiled coil</keyword>
<dbReference type="InterPro" id="IPR013656">
    <property type="entry name" value="PAS_4"/>
</dbReference>
<feature type="modified residue" description="4-aspartylphosphate" evidence="5">
    <location>
        <position position="1272"/>
    </location>
</feature>
<dbReference type="SUPFAM" id="SSF47757">
    <property type="entry name" value="Chemotaxis receptor methyltransferase CheR, N-terminal domain"/>
    <property type="match status" value="1"/>
</dbReference>
<dbReference type="Gene3D" id="1.10.287.130">
    <property type="match status" value="1"/>
</dbReference>
<dbReference type="Proteomes" id="UP000494329">
    <property type="component" value="Unassembled WGS sequence"/>
</dbReference>
<dbReference type="InterPro" id="IPR011006">
    <property type="entry name" value="CheY-like_superfamily"/>
</dbReference>
<dbReference type="InterPro" id="IPR022641">
    <property type="entry name" value="CheR_N"/>
</dbReference>
<dbReference type="PROSITE" id="PS50122">
    <property type="entry name" value="CHEB"/>
    <property type="match status" value="1"/>
</dbReference>
<dbReference type="InterPro" id="IPR022642">
    <property type="entry name" value="CheR_C"/>
</dbReference>
<dbReference type="InterPro" id="IPR003661">
    <property type="entry name" value="HisK_dim/P_dom"/>
</dbReference>
<dbReference type="SMART" id="SM00086">
    <property type="entry name" value="PAC"/>
    <property type="match status" value="1"/>
</dbReference>
<dbReference type="Pfam" id="PF01739">
    <property type="entry name" value="CheR"/>
    <property type="match status" value="1"/>
</dbReference>
<feature type="domain" description="PAC" evidence="10">
    <location>
        <begin position="915"/>
        <end position="967"/>
    </location>
</feature>
<dbReference type="Pfam" id="PF13596">
    <property type="entry name" value="PAS_10"/>
    <property type="match status" value="1"/>
</dbReference>
<feature type="domain" description="CheB-type methylesterase" evidence="11">
    <location>
        <begin position="14"/>
        <end position="203"/>
    </location>
</feature>
<dbReference type="Pfam" id="PF00512">
    <property type="entry name" value="HisKA"/>
    <property type="match status" value="1"/>
</dbReference>
<evidence type="ECO:0000256" key="6">
    <source>
        <dbReference type="SAM" id="Coils"/>
    </source>
</evidence>
<dbReference type="CDD" id="cd00082">
    <property type="entry name" value="HisKA"/>
    <property type="match status" value="1"/>
</dbReference>
<evidence type="ECO:0000259" key="8">
    <source>
        <dbReference type="PROSITE" id="PS50110"/>
    </source>
</evidence>
<dbReference type="Pfam" id="PF01339">
    <property type="entry name" value="CheB_methylest"/>
    <property type="match status" value="1"/>
</dbReference>
<feature type="active site" evidence="4">
    <location>
        <position position="53"/>
    </location>
</feature>
<comment type="catalytic activity">
    <reaction evidence="1">
        <text>ATP + protein L-histidine = ADP + protein N-phospho-L-histidine.</text>
        <dbReference type="EC" id="2.7.13.3"/>
    </reaction>
</comment>
<gene>
    <name evidence="13" type="primary">rcsC_9</name>
    <name evidence="13" type="ORF">LMG29739_03202</name>
</gene>
<dbReference type="InterPro" id="IPR035965">
    <property type="entry name" value="PAS-like_dom_sf"/>
</dbReference>
<dbReference type="SMART" id="SM00448">
    <property type="entry name" value="REC"/>
    <property type="match status" value="1"/>
</dbReference>
<feature type="domain" description="Response regulatory" evidence="8">
    <location>
        <begin position="1223"/>
        <end position="1339"/>
    </location>
</feature>
<dbReference type="SUPFAM" id="SSF52738">
    <property type="entry name" value="Methylesterase CheB, C-terminal domain"/>
    <property type="match status" value="1"/>
</dbReference>
<evidence type="ECO:0000259" key="11">
    <source>
        <dbReference type="PROSITE" id="PS50122"/>
    </source>
</evidence>
<dbReference type="InterPro" id="IPR000700">
    <property type="entry name" value="PAS-assoc_C"/>
</dbReference>
<dbReference type="SMART" id="SM00091">
    <property type="entry name" value="PAS"/>
    <property type="match status" value="3"/>
</dbReference>
<dbReference type="Pfam" id="PF02518">
    <property type="entry name" value="HATPase_c"/>
    <property type="match status" value="1"/>
</dbReference>
<dbReference type="GO" id="GO:0005737">
    <property type="term" value="C:cytoplasm"/>
    <property type="evidence" value="ECO:0007669"/>
    <property type="project" value="InterPro"/>
</dbReference>
<dbReference type="PRINTS" id="PR00996">
    <property type="entry name" value="CHERMTFRASE"/>
</dbReference>
<dbReference type="CDD" id="cd00075">
    <property type="entry name" value="HATPase"/>
    <property type="match status" value="1"/>
</dbReference>
<protein>
    <recommendedName>
        <fullName evidence="2">histidine kinase</fullName>
        <ecNumber evidence="2">2.7.13.3</ecNumber>
    </recommendedName>
</protein>
<evidence type="ECO:0000256" key="5">
    <source>
        <dbReference type="PROSITE-ProRule" id="PRU00169"/>
    </source>
</evidence>
<dbReference type="GO" id="GO:0008984">
    <property type="term" value="F:protein-glutamate methylesterase activity"/>
    <property type="evidence" value="ECO:0007669"/>
    <property type="project" value="InterPro"/>
</dbReference>
<dbReference type="InterPro" id="IPR005467">
    <property type="entry name" value="His_kinase_dom"/>
</dbReference>
<evidence type="ECO:0000313" key="14">
    <source>
        <dbReference type="Proteomes" id="UP000494329"/>
    </source>
</evidence>
<dbReference type="SMART" id="SM00387">
    <property type="entry name" value="HATPase_c"/>
    <property type="match status" value="1"/>
</dbReference>
<evidence type="ECO:0000256" key="1">
    <source>
        <dbReference type="ARBA" id="ARBA00000085"/>
    </source>
</evidence>
<dbReference type="InterPro" id="IPR001789">
    <property type="entry name" value="Sig_transdc_resp-reg_receiver"/>
</dbReference>
<dbReference type="SUPFAM" id="SSF52172">
    <property type="entry name" value="CheY-like"/>
    <property type="match status" value="1"/>
</dbReference>
<evidence type="ECO:0000259" key="12">
    <source>
        <dbReference type="PROSITE" id="PS50123"/>
    </source>
</evidence>
<dbReference type="Pfam" id="PF00072">
    <property type="entry name" value="Response_reg"/>
    <property type="match status" value="1"/>
</dbReference>
<dbReference type="InterPro" id="IPR003594">
    <property type="entry name" value="HATPase_dom"/>
</dbReference>
<feature type="active site" evidence="4">
    <location>
        <position position="25"/>
    </location>
</feature>
<dbReference type="Pfam" id="PF08448">
    <property type="entry name" value="PAS_4"/>
    <property type="match status" value="1"/>
</dbReference>
<evidence type="ECO:0000256" key="2">
    <source>
        <dbReference type="ARBA" id="ARBA00012438"/>
    </source>
</evidence>
<dbReference type="Gene3D" id="3.40.50.150">
    <property type="entry name" value="Vaccinia Virus protein VP39"/>
    <property type="match status" value="1"/>
</dbReference>
<dbReference type="GO" id="GO:0006935">
    <property type="term" value="P:chemotaxis"/>
    <property type="evidence" value="ECO:0007669"/>
    <property type="project" value="UniProtKB-UniRule"/>
</dbReference>
<dbReference type="PROSITE" id="PS50112">
    <property type="entry name" value="PAS"/>
    <property type="match status" value="1"/>
</dbReference>
<dbReference type="PROSITE" id="PS50113">
    <property type="entry name" value="PAC"/>
    <property type="match status" value="1"/>
</dbReference>
<dbReference type="NCBIfam" id="TIGR00229">
    <property type="entry name" value="sensory_box"/>
    <property type="match status" value="1"/>
</dbReference>
<keyword evidence="13" id="KW-0808">Transferase</keyword>
<organism evidence="13 14">
    <name type="scientific">Paraburkholderia solisilvae</name>
    <dbReference type="NCBI Taxonomy" id="624376"/>
    <lineage>
        <taxon>Bacteria</taxon>
        <taxon>Pseudomonadati</taxon>
        <taxon>Pseudomonadota</taxon>
        <taxon>Betaproteobacteria</taxon>
        <taxon>Burkholderiales</taxon>
        <taxon>Burkholderiaceae</taxon>
        <taxon>Paraburkholderia</taxon>
    </lineage>
</organism>
<dbReference type="InterPro" id="IPR029063">
    <property type="entry name" value="SAM-dependent_MTases_sf"/>
</dbReference>
<dbReference type="InterPro" id="IPR000673">
    <property type="entry name" value="Sig_transdc_resp-reg_Me-estase"/>
</dbReference>
<dbReference type="EMBL" id="CADIKF010000023">
    <property type="protein sequence ID" value="CAB3759627.1"/>
    <property type="molecule type" value="Genomic_DNA"/>
</dbReference>
<keyword evidence="3 4" id="KW-0145">Chemotaxis</keyword>
<dbReference type="InterPro" id="IPR036890">
    <property type="entry name" value="HATPase_C_sf"/>
</dbReference>
<dbReference type="PROSITE" id="PS50110">
    <property type="entry name" value="RESPONSE_REGULATORY"/>
    <property type="match status" value="1"/>
</dbReference>
<dbReference type="SUPFAM" id="SSF55785">
    <property type="entry name" value="PYP-like sensor domain (PAS domain)"/>
    <property type="match status" value="2"/>
</dbReference>
<feature type="domain" description="PAS" evidence="9">
    <location>
        <begin position="842"/>
        <end position="912"/>
    </location>
</feature>